<dbReference type="PANTHER" id="PTHR35024">
    <property type="entry name" value="HYPOTHETICAL CYTOSOLIC PROTEIN"/>
    <property type="match status" value="1"/>
</dbReference>
<name>A0A0E2BCN4_9LEPT</name>
<dbReference type="AlphaFoldDB" id="A0A0E2BCN4"/>
<dbReference type="Pfam" id="PF04519">
    <property type="entry name" value="Bactofilin"/>
    <property type="match status" value="1"/>
</dbReference>
<reference evidence="2" key="1">
    <citation type="submission" date="2012-10" db="EMBL/GenBank/DDBJ databases">
        <authorList>
            <person name="Harkins D.M."/>
            <person name="Durkin A.S."/>
            <person name="Brinkac L.M."/>
            <person name="Haft D.H."/>
            <person name="Selengut J.D."/>
            <person name="Sanka R."/>
            <person name="DePew J."/>
            <person name="Purushe J."/>
            <person name="Matthias M.A."/>
            <person name="Vinetz J.M."/>
            <person name="Sutton G.G."/>
            <person name="Nierman W.C."/>
            <person name="Fouts D.E."/>
        </authorList>
    </citation>
    <scope>NUCLEOTIDE SEQUENCE [LARGE SCALE GENOMIC DNA]</scope>
    <source>
        <strain evidence="2">MOR084</strain>
    </source>
</reference>
<evidence type="ECO:0000313" key="2">
    <source>
        <dbReference type="EMBL" id="EKO33122.1"/>
    </source>
</evidence>
<dbReference type="InterPro" id="IPR007607">
    <property type="entry name" value="BacA/B"/>
</dbReference>
<comment type="caution">
    <text evidence="2">The sequence shown here is derived from an EMBL/GenBank/DDBJ whole genome shotgun (WGS) entry which is preliminary data.</text>
</comment>
<protein>
    <submittedName>
        <fullName evidence="2">Polymer-forming cytoskeletal</fullName>
    </submittedName>
</protein>
<gene>
    <name evidence="2" type="ORF">LEP1GSC179_3806</name>
</gene>
<dbReference type="EMBL" id="AHON02000059">
    <property type="protein sequence ID" value="EKO33122.1"/>
    <property type="molecule type" value="Genomic_DNA"/>
</dbReference>
<dbReference type="GeneID" id="29740541"/>
<comment type="similarity">
    <text evidence="1">Belongs to the bactofilin family.</text>
</comment>
<organism evidence="2 3">
    <name type="scientific">Leptospira santarosai str. MOR084</name>
    <dbReference type="NCBI Taxonomy" id="1049984"/>
    <lineage>
        <taxon>Bacteria</taxon>
        <taxon>Pseudomonadati</taxon>
        <taxon>Spirochaetota</taxon>
        <taxon>Spirochaetia</taxon>
        <taxon>Leptospirales</taxon>
        <taxon>Leptospiraceae</taxon>
        <taxon>Leptospira</taxon>
    </lineage>
</organism>
<proteinExistence type="inferred from homology"/>
<evidence type="ECO:0000313" key="3">
    <source>
        <dbReference type="Proteomes" id="UP000006329"/>
    </source>
</evidence>
<accession>A0A0E2BCN4</accession>
<dbReference type="RefSeq" id="WP_004460550.1">
    <property type="nucleotide sequence ID" value="NZ_AHON02000059.1"/>
</dbReference>
<dbReference type="PANTHER" id="PTHR35024:SF4">
    <property type="entry name" value="POLYMER-FORMING CYTOSKELETAL PROTEIN"/>
    <property type="match status" value="1"/>
</dbReference>
<evidence type="ECO:0000256" key="1">
    <source>
        <dbReference type="ARBA" id="ARBA00044755"/>
    </source>
</evidence>
<keyword evidence="3" id="KW-1185">Reference proteome</keyword>
<sequence length="136" mass="14465">MAIGRENNNSVIGPGSIFEGKFYIAGSLRIDGKFEGEIKTDDTLYIGETGKVRTNIAAREVTVSGTMIGNIKAESEVRLEETGRLLGDIVAPALHLAKGVVAKGNITITGGQKKDVKKIVEESFGGTRTLDNGKDE</sequence>
<dbReference type="Proteomes" id="UP000006329">
    <property type="component" value="Unassembled WGS sequence"/>
</dbReference>